<dbReference type="STRING" id="927083.DB32_008419"/>
<keyword evidence="2" id="KW-1185">Reference proteome</keyword>
<organism evidence="1 2">
    <name type="scientific">Sandaracinus amylolyticus</name>
    <dbReference type="NCBI Taxonomy" id="927083"/>
    <lineage>
        <taxon>Bacteria</taxon>
        <taxon>Pseudomonadati</taxon>
        <taxon>Myxococcota</taxon>
        <taxon>Polyangia</taxon>
        <taxon>Polyangiales</taxon>
        <taxon>Sandaracinaceae</taxon>
        <taxon>Sandaracinus</taxon>
    </lineage>
</organism>
<gene>
    <name evidence="1" type="ORF">DB32_008419</name>
</gene>
<reference evidence="1 2" key="1">
    <citation type="submission" date="2015-03" db="EMBL/GenBank/DDBJ databases">
        <title>Genome assembly of Sandaracinus amylolyticus DSM 53668.</title>
        <authorList>
            <person name="Sharma G."/>
            <person name="Subramanian S."/>
        </authorList>
    </citation>
    <scope>NUCLEOTIDE SEQUENCE [LARGE SCALE GENOMIC DNA]</scope>
    <source>
        <strain evidence="1 2">DSM 53668</strain>
    </source>
</reference>
<accession>A0A0F6YP99</accession>
<dbReference type="Proteomes" id="UP000034883">
    <property type="component" value="Chromosome"/>
</dbReference>
<name>A0A0F6YP99_9BACT</name>
<sequence length="86" mass="9441">MVGSRFDPENAMRGILGSLLALFVVMAPSIVRADPPVEGPPVIVHGRRQVPSAFTTVARARPRDRATDPRADLVREVPRTVRRAPF</sequence>
<proteinExistence type="predicted"/>
<protein>
    <submittedName>
        <fullName evidence="1">Uncharacterized protein</fullName>
    </submittedName>
</protein>
<evidence type="ECO:0000313" key="2">
    <source>
        <dbReference type="Proteomes" id="UP000034883"/>
    </source>
</evidence>
<dbReference type="EMBL" id="CP011125">
    <property type="protein sequence ID" value="AKF11270.1"/>
    <property type="molecule type" value="Genomic_DNA"/>
</dbReference>
<dbReference type="AlphaFoldDB" id="A0A0F6YP99"/>
<dbReference type="KEGG" id="samy:DB32_008419"/>
<evidence type="ECO:0000313" key="1">
    <source>
        <dbReference type="EMBL" id="AKF11270.1"/>
    </source>
</evidence>